<dbReference type="InterPro" id="IPR009006">
    <property type="entry name" value="Ala_racemase/Decarboxylase_C"/>
</dbReference>
<feature type="domain" description="Orn/DAP/Arg decarboxylase 2 N-terminal" evidence="3">
    <location>
        <begin position="11"/>
        <end position="237"/>
    </location>
</feature>
<name>A0A2G3E587_9FIRM</name>
<dbReference type="EMBL" id="PDYG01000013">
    <property type="protein sequence ID" value="PHU38233.1"/>
    <property type="molecule type" value="Genomic_DNA"/>
</dbReference>
<dbReference type="GO" id="GO:0009089">
    <property type="term" value="P:lysine biosynthetic process via diaminopimelate"/>
    <property type="evidence" value="ECO:0007669"/>
    <property type="project" value="TreeGrafter"/>
</dbReference>
<dbReference type="PANTHER" id="PTHR43727:SF2">
    <property type="entry name" value="GROUP IV DECARBOXYLASE"/>
    <property type="match status" value="1"/>
</dbReference>
<dbReference type="Gene3D" id="2.40.37.10">
    <property type="entry name" value="Lyase, Ornithine Decarboxylase, Chain A, domain 1"/>
    <property type="match status" value="1"/>
</dbReference>
<dbReference type="GO" id="GO:0008836">
    <property type="term" value="F:diaminopimelate decarboxylase activity"/>
    <property type="evidence" value="ECO:0007669"/>
    <property type="project" value="TreeGrafter"/>
</dbReference>
<reference evidence="4 5" key="1">
    <citation type="submission" date="2017-10" db="EMBL/GenBank/DDBJ databases">
        <title>Resolving the taxonomy of Roseburia spp., Eubacterium rectale and Agathobacter spp. through phylogenomic analysis.</title>
        <authorList>
            <person name="Sheridan P.O."/>
            <person name="Walker A.W."/>
            <person name="Duncan S.H."/>
            <person name="Scott K.P."/>
            <person name="Toole P.W.O."/>
            <person name="Luis P."/>
            <person name="Flint H.J."/>
        </authorList>
    </citation>
    <scope>NUCLEOTIDE SEQUENCE [LARGE SCALE GENOMIC DNA]</scope>
    <source>
        <strain evidence="4 5">JK623</strain>
    </source>
</reference>
<keyword evidence="5" id="KW-1185">Reference proteome</keyword>
<protein>
    <submittedName>
        <fullName evidence="4">Diaminopimelate decarboxylase</fullName>
    </submittedName>
</protein>
<evidence type="ECO:0000256" key="1">
    <source>
        <dbReference type="ARBA" id="ARBA00001933"/>
    </source>
</evidence>
<evidence type="ECO:0000313" key="5">
    <source>
        <dbReference type="Proteomes" id="UP000224563"/>
    </source>
</evidence>
<comment type="caution">
    <text evidence="4">The sequence shown here is derived from an EMBL/GenBank/DDBJ whole genome shotgun (WGS) entry which is preliminary data.</text>
</comment>
<dbReference type="Gene3D" id="3.20.20.10">
    <property type="entry name" value="Alanine racemase"/>
    <property type="match status" value="1"/>
</dbReference>
<dbReference type="PANTHER" id="PTHR43727">
    <property type="entry name" value="DIAMINOPIMELATE DECARBOXYLASE"/>
    <property type="match status" value="1"/>
</dbReference>
<dbReference type="RefSeq" id="WP_031546222.1">
    <property type="nucleotide sequence ID" value="NZ_JANSWH010000063.1"/>
</dbReference>
<gene>
    <name evidence="4" type="ORF">CSX02_03795</name>
</gene>
<dbReference type="InterPro" id="IPR029066">
    <property type="entry name" value="PLP-binding_barrel"/>
</dbReference>
<evidence type="ECO:0000313" key="4">
    <source>
        <dbReference type="EMBL" id="PHU38233.1"/>
    </source>
</evidence>
<reference evidence="4 5" key="2">
    <citation type="submission" date="2017-10" db="EMBL/GenBank/DDBJ databases">
        <authorList>
            <person name="Banno H."/>
            <person name="Chua N.-H."/>
        </authorList>
    </citation>
    <scope>NUCLEOTIDE SEQUENCE [LARGE SCALE GENOMIC DNA]</scope>
    <source>
        <strain evidence="4 5">JK623</strain>
    </source>
</reference>
<proteinExistence type="predicted"/>
<accession>A0A2G3E587</accession>
<evidence type="ECO:0000259" key="3">
    <source>
        <dbReference type="Pfam" id="PF02784"/>
    </source>
</evidence>
<dbReference type="SUPFAM" id="SSF50621">
    <property type="entry name" value="Alanine racemase C-terminal domain-like"/>
    <property type="match status" value="1"/>
</dbReference>
<dbReference type="InterPro" id="IPR022644">
    <property type="entry name" value="De-COase2_N"/>
</dbReference>
<dbReference type="SUPFAM" id="SSF51419">
    <property type="entry name" value="PLP-binding barrel"/>
    <property type="match status" value="1"/>
</dbReference>
<organism evidence="4 5">
    <name type="scientific">Agathobacter ruminis</name>
    <dbReference type="NCBI Taxonomy" id="1712665"/>
    <lineage>
        <taxon>Bacteria</taxon>
        <taxon>Bacillati</taxon>
        <taxon>Bacillota</taxon>
        <taxon>Clostridia</taxon>
        <taxon>Lachnospirales</taxon>
        <taxon>Lachnospiraceae</taxon>
        <taxon>Agathobacter</taxon>
    </lineage>
</organism>
<dbReference type="Pfam" id="PF02784">
    <property type="entry name" value="Orn_Arg_deC_N"/>
    <property type="match status" value="1"/>
</dbReference>
<dbReference type="Proteomes" id="UP000224563">
    <property type="component" value="Unassembled WGS sequence"/>
</dbReference>
<comment type="cofactor">
    <cofactor evidence="1">
        <name>pyridoxal 5'-phosphate</name>
        <dbReference type="ChEBI" id="CHEBI:597326"/>
    </cofactor>
</comment>
<keyword evidence="2" id="KW-0663">Pyridoxal phosphate</keyword>
<dbReference type="AlphaFoldDB" id="A0A2G3E587"/>
<evidence type="ECO:0000256" key="2">
    <source>
        <dbReference type="ARBA" id="ARBA00022898"/>
    </source>
</evidence>
<sequence>MQTPCYCFDLDAFAKRAQAVKAALPTIPLTYSIKANPFLLEQLPEAFDHVEVCSPGELEICMSLGIAPEKIIYSGVVKESCDVHQAVEYGVDIITCESIRHALLVQAENKPMKTLLRVTSGNQFGMSIEDAKEIIKNQQSKYYNLDIIGIHFFSGTQKTLRKIEKDFEKLEKILVQLHDECDFTPQMVEYGPGIYTEYFEEDCEACDMAALAEAAGALNAFAEKYPLAIEMGRYFAASCGTFYTSVKDIKTSYETNYLMVDGGMHHLNYYGQRMAMQIPPLSVQKADGTEIAVKPAKNNSLASDEKVPYCVCGSLCTVADVLLREVELPKMQVGDQLAFGRCGAYSMTEAPALFLSRPMPAVYVKSEEKGEVLIREHIHSARLNMRSEN</sequence>